<evidence type="ECO:0000313" key="1">
    <source>
        <dbReference type="EMBL" id="MBB4019788.1"/>
    </source>
</evidence>
<dbReference type="RefSeq" id="WP_019402923.1">
    <property type="nucleotide sequence ID" value="NZ_JACIEN010000008.1"/>
</dbReference>
<sequence>MMSTLVSYQMLTKDLSRSLERTASAPLVSRDSKYYLENIQNVKSIDDFLGDHRLYSFAMKAFGLEDMIYAKAYMRKVLTEGVDDSKSFANRLADKRFVEFTKTFNFARYGATTTVFSSTREGTVERYVRQQLEEDAGAQNEGVRLALYFARKAPELKSVYGILADRALLAVVQTALGIPQEAAAADIEVQAKMIEAKINFEDFKDPEKLDKFLQRYAAVYDAVNTPLTVSAPVLTLFGNSGQTAGMGVDLLMSLQKIKTGL</sequence>
<evidence type="ECO:0000313" key="2">
    <source>
        <dbReference type="Proteomes" id="UP000577362"/>
    </source>
</evidence>
<gene>
    <name evidence="1" type="ORF">GGR16_004843</name>
</gene>
<protein>
    <recommendedName>
        <fullName evidence="3">Flagellar biosynthesis protein FlgF</fullName>
    </recommendedName>
</protein>
<dbReference type="SUPFAM" id="SSF158837">
    <property type="entry name" value="AGR C 984p-like"/>
    <property type="match status" value="1"/>
</dbReference>
<comment type="caution">
    <text evidence="1">The sequence shown here is derived from an EMBL/GenBank/DDBJ whole genome shotgun (WGS) entry which is preliminary data.</text>
</comment>
<dbReference type="AlphaFoldDB" id="A0A840C872"/>
<dbReference type="EMBL" id="JACIEN010000008">
    <property type="protein sequence ID" value="MBB4019788.1"/>
    <property type="molecule type" value="Genomic_DNA"/>
</dbReference>
<dbReference type="Proteomes" id="UP000577362">
    <property type="component" value="Unassembled WGS sequence"/>
</dbReference>
<proteinExistence type="predicted"/>
<accession>A0A840C872</accession>
<dbReference type="InterPro" id="IPR010626">
    <property type="entry name" value="DUF1217"/>
</dbReference>
<dbReference type="Pfam" id="PF06748">
    <property type="entry name" value="DUF1217"/>
    <property type="match status" value="1"/>
</dbReference>
<name>A0A840C872_9HYPH</name>
<organism evidence="1 2">
    <name type="scientific">Chelatococcus caeni</name>
    <dbReference type="NCBI Taxonomy" id="1348468"/>
    <lineage>
        <taxon>Bacteria</taxon>
        <taxon>Pseudomonadati</taxon>
        <taxon>Pseudomonadota</taxon>
        <taxon>Alphaproteobacteria</taxon>
        <taxon>Hyphomicrobiales</taxon>
        <taxon>Chelatococcaceae</taxon>
        <taxon>Chelatococcus</taxon>
    </lineage>
</organism>
<reference evidence="1 2" key="1">
    <citation type="submission" date="2020-08" db="EMBL/GenBank/DDBJ databases">
        <title>Genomic Encyclopedia of Type Strains, Phase IV (KMG-IV): sequencing the most valuable type-strain genomes for metagenomic binning, comparative biology and taxonomic classification.</title>
        <authorList>
            <person name="Goeker M."/>
        </authorList>
    </citation>
    <scope>NUCLEOTIDE SEQUENCE [LARGE SCALE GENOMIC DNA]</scope>
    <source>
        <strain evidence="1 2">DSM 103737</strain>
    </source>
</reference>
<dbReference type="Gene3D" id="1.10.3700.10">
    <property type="entry name" value="AGR C 984p-like"/>
    <property type="match status" value="1"/>
</dbReference>
<evidence type="ECO:0008006" key="3">
    <source>
        <dbReference type="Google" id="ProtNLM"/>
    </source>
</evidence>
<keyword evidence="2" id="KW-1185">Reference proteome</keyword>
<dbReference type="InterPro" id="IPR023157">
    <property type="entry name" value="AGR-C-984p-like_sf"/>
</dbReference>